<reference evidence="4" key="1">
    <citation type="journal article" date="2020" name="Appl. Environ. Microbiol.">
        <title>Metabolic Diversity and Evolutionary History of the Archaeal Phylum 'Candidatus Micrarchaeota' Uncovered from a Freshwater Lake Metagenome.</title>
        <authorList>
            <person name="Kadnikov V.V."/>
            <person name="Savvichev A.S."/>
            <person name="Mardanov A.V."/>
            <person name="Beletsky A.V."/>
            <person name="Chupakov A.V."/>
            <person name="Kokryatskaya N.M."/>
            <person name="Pimenov N.V."/>
            <person name="Ravin N.V."/>
        </authorList>
    </citation>
    <scope>NUCLEOTIDE SEQUENCE</scope>
    <source>
        <strain evidence="4">Sv326</strain>
    </source>
</reference>
<dbReference type="EMBL" id="CP058998">
    <property type="protein sequence ID" value="QLJ52621.1"/>
    <property type="molecule type" value="Genomic_DNA"/>
</dbReference>
<evidence type="ECO:0000313" key="3">
    <source>
        <dbReference type="EMBL" id="QLJ52584.1"/>
    </source>
</evidence>
<feature type="transmembrane region" description="Helical" evidence="1">
    <location>
        <begin position="983"/>
        <end position="1001"/>
    </location>
</feature>
<dbReference type="EMBL" id="CP058998">
    <property type="protein sequence ID" value="QLJ52547.1"/>
    <property type="molecule type" value="Genomic_DNA"/>
</dbReference>
<dbReference type="KEGG" id="flt:Sv326_0372"/>
<feature type="transmembrane region" description="Helical" evidence="1">
    <location>
        <begin position="1013"/>
        <end position="1033"/>
    </location>
</feature>
<sequence length="1106" mass="121524">MFHLRINWEVIGWTLLVLLFLISSAKAEGIPIQASPTIDIISQTYIDSYLTWSFKPIDNKTWRAGFTVDPALWSNAKDCLAQPAASKAACFTNLCNAAASLSPNESVRLGLNCSNSTDITKLTADFGNMGSYPLTAVTKDIQFSKFIIDLTNGNGSFTISFPNGFKVGESAKFGFGSTIINTSTTAYAIAMYGSQTHTFYASGLFWNWYVNGTNISYSCSVDGISFVNRTAVRPCNTADCFGGNFAVWYNGTYVSYAYSDRSTQNTPMFYRRGIPNSDCSITWSAAEQTAISATATRTYRYPSLAIDDQGYPWIAYVNNTADTTVYPFITKSSTNDGTWTTASGFAYQLNYTSSLSYIASAVPLTAGKILAAYCTGSGRLYIRSWTGAAWNSVVNSSSTCASANMHDVVAEGDNAHFVFLSSSAIKYLNYTYTTNLRSSETTLVTGGLTTTTHPYLTYNGTGTLYMFYSKVTSQVGTINYTTKTKANVWSGRTFWFTLNNLTNTADYMAPFYQNYNNYIGLMAMQNYTPSLFNITFSFLNYSTAAGLLNHANVSSYITYGESASVLMKRVRFASDYATYGQNIAKQSKFMRVKSDFLAYVENIGKSAAFQKLASDFATYGEGLVRTLLFPRISYGYVTYGESITKLSKFSRTATDNATYYQSIDRRAKLSKTLTDFAAYGENVLKSAIFGRMSADFATYGQNAVKLSEFSRTAADFATYYEQVTKQSAFSRVLSDYATYYENILGEFISTAAYVNNITVSNFITYYESASRTAIFTRGLSDSVAYGEWVAKNSVFTKLAADFAAYGENLIRQIRISITATDSVIYKELINQWRKISLIVSSYASFGDSANRIRSVSTILFSWLDFGESSSAEIKVTAANVTFGQGGVVFTCNATSQSDLKNASLWITLNNTWALYATNEVSGISNQTNFTIPLADGIYVWNCEWCTASACAFSPHNQTLQLNDPPLSQFLSIIGAVLTAGGDWSMISVIVTGLMVCVFVYLSVHQEDPAWKLGYLLMAIIMMSVAIVLAIEVLSTSEVRITSSSFDASTNTVSFTWGSVVNTTSQKNLLASMLNPIYWVLYLIIAIALVGVILGVADYIGKGRKRG</sequence>
<dbReference type="KEGG" id="flt:Sv326_0446"/>
<dbReference type="Proteomes" id="UP000510821">
    <property type="component" value="Chromosome"/>
</dbReference>
<keyword evidence="1" id="KW-1133">Transmembrane helix</keyword>
<keyword evidence="1" id="KW-0472">Membrane</keyword>
<feature type="transmembrane region" description="Helical" evidence="1">
    <location>
        <begin position="1076"/>
        <end position="1099"/>
    </location>
</feature>
<proteinExistence type="predicted"/>
<keyword evidence="1" id="KW-0812">Transmembrane</keyword>
<organism evidence="4 5">
    <name type="scientific">Fermentimicrarchaeum limneticum</name>
    <dbReference type="NCBI Taxonomy" id="2795018"/>
    <lineage>
        <taxon>Archaea</taxon>
        <taxon>Candidatus Micrarchaeota</taxon>
        <taxon>Candidatus Fermentimicrarchaeales</taxon>
        <taxon>Candidatus Fermentimicrarchaeaceae</taxon>
        <taxon>Candidatus Fermentimicrarchaeum</taxon>
    </lineage>
</organism>
<dbReference type="EMBL" id="CP058998">
    <property type="protein sequence ID" value="QLJ52584.1"/>
    <property type="molecule type" value="Genomic_DNA"/>
</dbReference>
<gene>
    <name evidence="2" type="ORF">Sv326_0372</name>
    <name evidence="3" type="ORF">Sv326_0409</name>
    <name evidence="4" type="ORF">Sv326_0446</name>
</gene>
<dbReference type="AlphaFoldDB" id="A0A7D6BSU2"/>
<evidence type="ECO:0000313" key="2">
    <source>
        <dbReference type="EMBL" id="QLJ52547.1"/>
    </source>
</evidence>
<protein>
    <submittedName>
        <fullName evidence="4">Uncharacterized protein</fullName>
    </submittedName>
</protein>
<accession>A0A7D6BSU2</accession>
<evidence type="ECO:0000256" key="1">
    <source>
        <dbReference type="SAM" id="Phobius"/>
    </source>
</evidence>
<evidence type="ECO:0000313" key="5">
    <source>
        <dbReference type="Proteomes" id="UP000510821"/>
    </source>
</evidence>
<evidence type="ECO:0000313" key="4">
    <source>
        <dbReference type="EMBL" id="QLJ52621.1"/>
    </source>
</evidence>
<reference evidence="5" key="2">
    <citation type="submission" date="2020-07" db="EMBL/GenBank/DDBJ databases">
        <title>Metabolic diversity and evolutionary history of the archaeal phylum ###Micrarchaeota### uncovered from a freshwater lake metagenome.</title>
        <authorList>
            <person name="Kadnikov V.V."/>
            <person name="Savvichev A.S."/>
            <person name="Mardanov A.V."/>
            <person name="Beletsky A.V."/>
            <person name="Chupakov A.V."/>
            <person name="Kokryatskaya N.M."/>
            <person name="Pimenov N.V."/>
            <person name="Ravin N.V."/>
        </authorList>
    </citation>
    <scope>NUCLEOTIDE SEQUENCE [LARGE SCALE GENOMIC DNA]</scope>
</reference>
<name>A0A7D6BSU2_FERL1</name>
<dbReference type="KEGG" id="flt:Sv326_0409"/>